<sequence>MGAIRLLHERLRHSSNAKLAWSITGVMSTLLVYGFMQEKIMRSPYGEEKEFFKYSLFIVFCNRLLTCSVCTLIILVRQEDMRPVAPLYKYAGVSLSNVLATSCQYEALKFVSFPVQTLAKCAKMIPVMVTPGLVPYNNIVQSTTWGVVLMIGYLGFDGFTSTFQDKLFKGYNMDIYNQILYVTLCSCGLSLTGLLMQGQGMLALYFVLRHPDCLFDIMLLSLAATTSQFFISYTIRTFGALIFATIMTTRQLISILLSCIWFVHPLRLQQWAATVLVFGSLYYRSYLNSKKHTNGNDASILQLSKGIDKAELVALLNGAKDSAENSRERVTVKVES</sequence>
<organism evidence="1 2">
    <name type="scientific">Sphagnum magellanicum</name>
    <dbReference type="NCBI Taxonomy" id="128215"/>
    <lineage>
        <taxon>Eukaryota</taxon>
        <taxon>Viridiplantae</taxon>
        <taxon>Streptophyta</taxon>
        <taxon>Embryophyta</taxon>
        <taxon>Bryophyta</taxon>
        <taxon>Sphagnophytina</taxon>
        <taxon>Sphagnopsida</taxon>
        <taxon>Sphagnales</taxon>
        <taxon>Sphagnaceae</taxon>
        <taxon>Sphagnum</taxon>
    </lineage>
</organism>
<protein>
    <submittedName>
        <fullName evidence="1">Uncharacterized protein</fullName>
    </submittedName>
</protein>
<evidence type="ECO:0000313" key="2">
    <source>
        <dbReference type="Proteomes" id="UP000828922"/>
    </source>
</evidence>
<evidence type="ECO:0000313" key="1">
    <source>
        <dbReference type="EMBL" id="KAH9556257.1"/>
    </source>
</evidence>
<gene>
    <name evidence="1" type="ORF">CY35_07G017200</name>
</gene>
<keyword evidence="2" id="KW-1185">Reference proteome</keyword>
<accession>A0ACB8HJ47</accession>
<proteinExistence type="predicted"/>
<comment type="caution">
    <text evidence="1">The sequence shown here is derived from an EMBL/GenBank/DDBJ whole genome shotgun (WGS) entry which is preliminary data.</text>
</comment>
<reference evidence="2" key="1">
    <citation type="journal article" date="2022" name="New Phytol.">
        <title>Phylogenomic structure and speciation in an emerging model: the Sphagnum magellanicum complex (Bryophyta).</title>
        <authorList>
            <person name="Shaw A.J."/>
            <person name="Piatkowski B."/>
            <person name="Duffy A.M."/>
            <person name="Aguero B."/>
            <person name="Imwattana K."/>
            <person name="Nieto-Lugilde M."/>
            <person name="Healey A."/>
            <person name="Weston D.J."/>
            <person name="Patel M.N."/>
            <person name="Schmutz J."/>
            <person name="Grimwood J."/>
            <person name="Yavitt J.B."/>
            <person name="Hassel K."/>
            <person name="Stenoien H.K."/>
            <person name="Flatberg K.I."/>
            <person name="Bickford C.P."/>
            <person name="Hicks K.A."/>
        </authorList>
    </citation>
    <scope>NUCLEOTIDE SEQUENCE [LARGE SCALE GENOMIC DNA]</scope>
</reference>
<dbReference type="EMBL" id="CM038913">
    <property type="protein sequence ID" value="KAH9556257.1"/>
    <property type="molecule type" value="Genomic_DNA"/>
</dbReference>
<name>A0ACB8HJ47_9BRYO</name>
<dbReference type="Proteomes" id="UP000828922">
    <property type="component" value="Linkage Group LG07"/>
</dbReference>